<keyword evidence="2" id="KW-0560">Oxidoreductase</keyword>
<dbReference type="InterPro" id="IPR015590">
    <property type="entry name" value="Aldehyde_DH_dom"/>
</dbReference>
<sequence>MEQPRLLIGGEWVETGRRLEVVNPYNESVIAEVPVAGETEVDAAIAAAEAGFAAMRTLPAHARASILNRCADLVDAHAAELASTIIAESGKPRRYAEAEVGRAVMTLRWAAGEAERIHGETVPMDSSPGSEHRRGFFIRVPLGVIAAITPFNFPLNLVVHKLAPAIAAGNSVVLKPASATPLTALKLGELLLEAGLPPAALNIVVGPGSAAGNALVRDARIRLVTFTGSAPVGETIRRESGLKRTTLELGSNSGAIVDETADIETAVSRCLLGAFAFSGQVCNHTQRLYLHRAIAADFSAQLIARARRLVCGNPASPETEVGPLISRAALSSVLGMIDEARAAGASIACGGMPAGTILPPTVLLDVTPEMKVVCEETFGPTCTIETFTEFDEAIGRFNEGSRMGVWDYGLAAGVFTRDVTRALRAAEELEVGSVYINDSATFRVDFQPYGGVKDSGTGREGPRFAIEEMTDIRMVSFHLDG</sequence>
<feature type="domain" description="Aldehyde dehydrogenase" evidence="3">
    <location>
        <begin position="12"/>
        <end position="475"/>
    </location>
</feature>
<dbReference type="AlphaFoldDB" id="A0A7C4CCB8"/>
<organism evidence="4">
    <name type="scientific">candidate division WOR-3 bacterium</name>
    <dbReference type="NCBI Taxonomy" id="2052148"/>
    <lineage>
        <taxon>Bacteria</taxon>
        <taxon>Bacteria division WOR-3</taxon>
    </lineage>
</organism>
<evidence type="ECO:0000313" key="4">
    <source>
        <dbReference type="EMBL" id="HGK28923.1"/>
    </source>
</evidence>
<dbReference type="InterPro" id="IPR016161">
    <property type="entry name" value="Ald_DH/histidinol_DH"/>
</dbReference>
<dbReference type="PANTHER" id="PTHR42991:SF1">
    <property type="entry name" value="ALDEHYDE DEHYDROGENASE"/>
    <property type="match status" value="1"/>
</dbReference>
<dbReference type="EMBL" id="DSUT01000176">
    <property type="protein sequence ID" value="HGK28923.1"/>
    <property type="molecule type" value="Genomic_DNA"/>
</dbReference>
<dbReference type="PANTHER" id="PTHR42991">
    <property type="entry name" value="ALDEHYDE DEHYDROGENASE"/>
    <property type="match status" value="1"/>
</dbReference>
<evidence type="ECO:0000256" key="2">
    <source>
        <dbReference type="ARBA" id="ARBA00023002"/>
    </source>
</evidence>
<dbReference type="Gene3D" id="3.40.309.10">
    <property type="entry name" value="Aldehyde Dehydrogenase, Chain A, domain 2"/>
    <property type="match status" value="1"/>
</dbReference>
<proteinExistence type="inferred from homology"/>
<dbReference type="GO" id="GO:0008911">
    <property type="term" value="F:lactaldehyde dehydrogenase (NAD+) activity"/>
    <property type="evidence" value="ECO:0007669"/>
    <property type="project" value="TreeGrafter"/>
</dbReference>
<dbReference type="Pfam" id="PF00171">
    <property type="entry name" value="Aldedh"/>
    <property type="match status" value="1"/>
</dbReference>
<comment type="caution">
    <text evidence="4">The sequence shown here is derived from an EMBL/GenBank/DDBJ whole genome shotgun (WGS) entry which is preliminary data.</text>
</comment>
<name>A0A7C4CCB8_UNCW3</name>
<dbReference type="InterPro" id="IPR016162">
    <property type="entry name" value="Ald_DH_N"/>
</dbReference>
<accession>A0A7C4CCB8</accession>
<dbReference type="InterPro" id="IPR051020">
    <property type="entry name" value="ALDH-related_metabolic_enz"/>
</dbReference>
<dbReference type="FunFam" id="3.40.605.10:FF:000007">
    <property type="entry name" value="NAD/NADP-dependent betaine aldehyde dehydrogenase"/>
    <property type="match status" value="1"/>
</dbReference>
<evidence type="ECO:0000259" key="3">
    <source>
        <dbReference type="Pfam" id="PF00171"/>
    </source>
</evidence>
<evidence type="ECO:0000256" key="1">
    <source>
        <dbReference type="ARBA" id="ARBA00009986"/>
    </source>
</evidence>
<dbReference type="SUPFAM" id="SSF53720">
    <property type="entry name" value="ALDH-like"/>
    <property type="match status" value="1"/>
</dbReference>
<dbReference type="InterPro" id="IPR016163">
    <property type="entry name" value="Ald_DH_C"/>
</dbReference>
<comment type="similarity">
    <text evidence="1">Belongs to the aldehyde dehydrogenase family.</text>
</comment>
<protein>
    <submittedName>
        <fullName evidence="4">Aldehyde dehydrogenase family protein</fullName>
    </submittedName>
</protein>
<dbReference type="Gene3D" id="3.40.605.10">
    <property type="entry name" value="Aldehyde Dehydrogenase, Chain A, domain 1"/>
    <property type="match status" value="1"/>
</dbReference>
<gene>
    <name evidence="4" type="ORF">ENS41_08290</name>
</gene>
<reference evidence="4" key="1">
    <citation type="journal article" date="2020" name="mSystems">
        <title>Genome- and Community-Level Interaction Insights into Carbon Utilization and Element Cycling Functions of Hydrothermarchaeota in Hydrothermal Sediment.</title>
        <authorList>
            <person name="Zhou Z."/>
            <person name="Liu Y."/>
            <person name="Xu W."/>
            <person name="Pan J."/>
            <person name="Luo Z.H."/>
            <person name="Li M."/>
        </authorList>
    </citation>
    <scope>NUCLEOTIDE SEQUENCE [LARGE SCALE GENOMIC DNA]</scope>
    <source>
        <strain evidence="4">SpSt-488</strain>
    </source>
</reference>